<comment type="caution">
    <text evidence="2">The sequence shown here is derived from an EMBL/GenBank/DDBJ whole genome shotgun (WGS) entry which is preliminary data.</text>
</comment>
<sequence length="80" mass="9136">HWIQILQMQKYHSIADVALQLRIVAENNKTALEEEQDVIENDVVAEEPEAEEQKTEEKVINGGGDEHEEYDSPESEITDS</sequence>
<keyword evidence="3" id="KW-1185">Reference proteome</keyword>
<feature type="compositionally biased region" description="Acidic residues" evidence="1">
    <location>
        <begin position="66"/>
        <end position="80"/>
    </location>
</feature>
<evidence type="ECO:0000313" key="3">
    <source>
        <dbReference type="Proteomes" id="UP000265520"/>
    </source>
</evidence>
<organism evidence="2 3">
    <name type="scientific">Trifolium medium</name>
    <dbReference type="NCBI Taxonomy" id="97028"/>
    <lineage>
        <taxon>Eukaryota</taxon>
        <taxon>Viridiplantae</taxon>
        <taxon>Streptophyta</taxon>
        <taxon>Embryophyta</taxon>
        <taxon>Tracheophyta</taxon>
        <taxon>Spermatophyta</taxon>
        <taxon>Magnoliopsida</taxon>
        <taxon>eudicotyledons</taxon>
        <taxon>Gunneridae</taxon>
        <taxon>Pentapetalae</taxon>
        <taxon>rosids</taxon>
        <taxon>fabids</taxon>
        <taxon>Fabales</taxon>
        <taxon>Fabaceae</taxon>
        <taxon>Papilionoideae</taxon>
        <taxon>50 kb inversion clade</taxon>
        <taxon>NPAAA clade</taxon>
        <taxon>Hologalegina</taxon>
        <taxon>IRL clade</taxon>
        <taxon>Trifolieae</taxon>
        <taxon>Trifolium</taxon>
    </lineage>
</organism>
<reference evidence="2 3" key="1">
    <citation type="journal article" date="2018" name="Front. Plant Sci.">
        <title>Red Clover (Trifolium pratense) and Zigzag Clover (T. medium) - A Picture of Genomic Similarities and Differences.</title>
        <authorList>
            <person name="Dluhosova J."/>
            <person name="Istvanek J."/>
            <person name="Nedelnik J."/>
            <person name="Repkova J."/>
        </authorList>
    </citation>
    <scope>NUCLEOTIDE SEQUENCE [LARGE SCALE GENOMIC DNA]</scope>
    <source>
        <strain evidence="3">cv. 10/8</strain>
        <tissue evidence="2">Leaf</tissue>
    </source>
</reference>
<accession>A0A392TN63</accession>
<dbReference type="AlphaFoldDB" id="A0A392TN63"/>
<feature type="region of interest" description="Disordered" evidence="1">
    <location>
        <begin position="35"/>
        <end position="80"/>
    </location>
</feature>
<dbReference type="EMBL" id="LXQA010602244">
    <property type="protein sequence ID" value="MCI61576.1"/>
    <property type="molecule type" value="Genomic_DNA"/>
</dbReference>
<feature type="non-terminal residue" evidence="2">
    <location>
        <position position="1"/>
    </location>
</feature>
<evidence type="ECO:0000256" key="1">
    <source>
        <dbReference type="SAM" id="MobiDB-lite"/>
    </source>
</evidence>
<feature type="non-terminal residue" evidence="2">
    <location>
        <position position="80"/>
    </location>
</feature>
<protein>
    <submittedName>
        <fullName evidence="2">2OG-Fe(II) oxygenase family oxidoreductase</fullName>
    </submittedName>
</protein>
<evidence type="ECO:0000313" key="2">
    <source>
        <dbReference type="EMBL" id="MCI61576.1"/>
    </source>
</evidence>
<feature type="compositionally biased region" description="Acidic residues" evidence="1">
    <location>
        <begin position="35"/>
        <end position="50"/>
    </location>
</feature>
<proteinExistence type="predicted"/>
<name>A0A392TN63_9FABA</name>
<dbReference type="Proteomes" id="UP000265520">
    <property type="component" value="Unassembled WGS sequence"/>
</dbReference>